<dbReference type="KEGG" id="mgin:FRZ54_04905"/>
<dbReference type="OrthoDB" id="3831186at2"/>
<dbReference type="EMBL" id="CP042436">
    <property type="protein sequence ID" value="QEC61951.1"/>
    <property type="molecule type" value="Genomic_DNA"/>
</dbReference>
<reference evidence="2 3" key="1">
    <citation type="journal article" date="2017" name="Curr. Microbiol.">
        <title>Mucilaginibacter ginsenosidivorans sp. nov., Isolated from Soil of Ginseng Field.</title>
        <authorList>
            <person name="Kim M.M."/>
            <person name="Siddiqi M.Z."/>
            <person name="Im W.T."/>
        </authorList>
    </citation>
    <scope>NUCLEOTIDE SEQUENCE [LARGE SCALE GENOMIC DNA]</scope>
    <source>
        <strain evidence="2 3">Gsoil 3017</strain>
    </source>
</reference>
<name>A0A5B8UUA5_9SPHI</name>
<dbReference type="CDD" id="cd00093">
    <property type="entry name" value="HTH_XRE"/>
    <property type="match status" value="1"/>
</dbReference>
<dbReference type="RefSeq" id="WP_147030528.1">
    <property type="nucleotide sequence ID" value="NZ_CP042436.1"/>
</dbReference>
<dbReference type="GO" id="GO:0003677">
    <property type="term" value="F:DNA binding"/>
    <property type="evidence" value="ECO:0007669"/>
    <property type="project" value="InterPro"/>
</dbReference>
<dbReference type="SMART" id="SM00530">
    <property type="entry name" value="HTH_XRE"/>
    <property type="match status" value="1"/>
</dbReference>
<evidence type="ECO:0000313" key="3">
    <source>
        <dbReference type="Proteomes" id="UP000321479"/>
    </source>
</evidence>
<dbReference type="CDD" id="cd06529">
    <property type="entry name" value="S24_LexA-like"/>
    <property type="match status" value="1"/>
</dbReference>
<dbReference type="Pfam" id="PF12844">
    <property type="entry name" value="HTH_19"/>
    <property type="match status" value="1"/>
</dbReference>
<dbReference type="AlphaFoldDB" id="A0A5B8UUA5"/>
<dbReference type="Gene3D" id="2.10.109.10">
    <property type="entry name" value="Umud Fragment, subunit A"/>
    <property type="match status" value="1"/>
</dbReference>
<gene>
    <name evidence="2" type="ORF">FRZ54_04905</name>
</gene>
<proteinExistence type="predicted"/>
<organism evidence="2 3">
    <name type="scientific">Mucilaginibacter ginsenosidivorans</name>
    <dbReference type="NCBI Taxonomy" id="398053"/>
    <lineage>
        <taxon>Bacteria</taxon>
        <taxon>Pseudomonadati</taxon>
        <taxon>Bacteroidota</taxon>
        <taxon>Sphingobacteriia</taxon>
        <taxon>Sphingobacteriales</taxon>
        <taxon>Sphingobacteriaceae</taxon>
        <taxon>Mucilaginibacter</taxon>
    </lineage>
</organism>
<feature type="domain" description="HTH cro/C1-type" evidence="1">
    <location>
        <begin position="12"/>
        <end position="67"/>
    </location>
</feature>
<accession>A0A5B8UUA5</accession>
<dbReference type="InterPro" id="IPR001387">
    <property type="entry name" value="Cro/C1-type_HTH"/>
</dbReference>
<dbReference type="Proteomes" id="UP000321479">
    <property type="component" value="Chromosome"/>
</dbReference>
<dbReference type="PROSITE" id="PS50943">
    <property type="entry name" value="HTH_CROC1"/>
    <property type="match status" value="1"/>
</dbReference>
<evidence type="ECO:0000259" key="1">
    <source>
        <dbReference type="PROSITE" id="PS50943"/>
    </source>
</evidence>
<keyword evidence="3" id="KW-1185">Reference proteome</keyword>
<dbReference type="InterPro" id="IPR010982">
    <property type="entry name" value="Lambda_DNA-bd_dom_sf"/>
</dbReference>
<protein>
    <submittedName>
        <fullName evidence="2">LexA family transcriptional regulator</fullName>
    </submittedName>
</protein>
<dbReference type="InterPro" id="IPR039418">
    <property type="entry name" value="LexA-like"/>
</dbReference>
<sequence>MTSQNFYWASNLKFLRNRKKISQESMAEKLGIARSKLAMQETGAVKNLSLEDLIKFSEYFKISIDTLLKVDLAKLGELRLRELEAGNDVYISGGRIRVLSISVDKNNKENVEFVPVKAKAGYLAGYNDPTYIGKLPKLSLPHLPENKTFRMFPTEGDSMLPIPENCLVITEYVTDWTGLKKTPCIVIMRNEQTFLFKMVSSQIDTNRTMLLHSLNPAYEDKEVFAGDIAEIWKYHSHITDVIPSSETLIEELLRTVNEIKVDVKSLKDV</sequence>
<evidence type="ECO:0000313" key="2">
    <source>
        <dbReference type="EMBL" id="QEC61951.1"/>
    </source>
</evidence>
<dbReference type="SUPFAM" id="SSF47413">
    <property type="entry name" value="lambda repressor-like DNA-binding domains"/>
    <property type="match status" value="1"/>
</dbReference>
<dbReference type="Gene3D" id="1.10.260.40">
    <property type="entry name" value="lambda repressor-like DNA-binding domains"/>
    <property type="match status" value="1"/>
</dbReference>